<gene>
    <name evidence="1" type="ORF">HPB47_007519</name>
</gene>
<organism evidence="1 2">
    <name type="scientific">Ixodes persulcatus</name>
    <name type="common">Taiga tick</name>
    <dbReference type="NCBI Taxonomy" id="34615"/>
    <lineage>
        <taxon>Eukaryota</taxon>
        <taxon>Metazoa</taxon>
        <taxon>Ecdysozoa</taxon>
        <taxon>Arthropoda</taxon>
        <taxon>Chelicerata</taxon>
        <taxon>Arachnida</taxon>
        <taxon>Acari</taxon>
        <taxon>Parasitiformes</taxon>
        <taxon>Ixodida</taxon>
        <taxon>Ixodoidea</taxon>
        <taxon>Ixodidae</taxon>
        <taxon>Ixodinae</taxon>
        <taxon>Ixodes</taxon>
    </lineage>
</organism>
<dbReference type="EMBL" id="JABSTQ010011085">
    <property type="protein sequence ID" value="KAG0415333.1"/>
    <property type="molecule type" value="Genomic_DNA"/>
</dbReference>
<comment type="caution">
    <text evidence="1">The sequence shown here is derived from an EMBL/GenBank/DDBJ whole genome shotgun (WGS) entry which is preliminary data.</text>
</comment>
<protein>
    <submittedName>
        <fullName evidence="1">Uncharacterized protein</fullName>
    </submittedName>
</protein>
<evidence type="ECO:0000313" key="2">
    <source>
        <dbReference type="Proteomes" id="UP000805193"/>
    </source>
</evidence>
<keyword evidence="2" id="KW-1185">Reference proteome</keyword>
<reference evidence="1 2" key="1">
    <citation type="journal article" date="2020" name="Cell">
        <title>Large-Scale Comparative Analyses of Tick Genomes Elucidate Their Genetic Diversity and Vector Capacities.</title>
        <authorList>
            <consortium name="Tick Genome and Microbiome Consortium (TIGMIC)"/>
            <person name="Jia N."/>
            <person name="Wang J."/>
            <person name="Shi W."/>
            <person name="Du L."/>
            <person name="Sun Y."/>
            <person name="Zhan W."/>
            <person name="Jiang J.F."/>
            <person name="Wang Q."/>
            <person name="Zhang B."/>
            <person name="Ji P."/>
            <person name="Bell-Sakyi L."/>
            <person name="Cui X.M."/>
            <person name="Yuan T.T."/>
            <person name="Jiang B.G."/>
            <person name="Yang W.F."/>
            <person name="Lam T.T."/>
            <person name="Chang Q.C."/>
            <person name="Ding S.J."/>
            <person name="Wang X.J."/>
            <person name="Zhu J.G."/>
            <person name="Ruan X.D."/>
            <person name="Zhao L."/>
            <person name="Wei J.T."/>
            <person name="Ye R.Z."/>
            <person name="Que T.C."/>
            <person name="Du C.H."/>
            <person name="Zhou Y.H."/>
            <person name="Cheng J.X."/>
            <person name="Dai P.F."/>
            <person name="Guo W.B."/>
            <person name="Han X.H."/>
            <person name="Huang E.J."/>
            <person name="Li L.F."/>
            <person name="Wei W."/>
            <person name="Gao Y.C."/>
            <person name="Liu J.Z."/>
            <person name="Shao H.Z."/>
            <person name="Wang X."/>
            <person name="Wang C.C."/>
            <person name="Yang T.C."/>
            <person name="Huo Q.B."/>
            <person name="Li W."/>
            <person name="Chen H.Y."/>
            <person name="Chen S.E."/>
            <person name="Zhou L.G."/>
            <person name="Ni X.B."/>
            <person name="Tian J.H."/>
            <person name="Sheng Y."/>
            <person name="Liu T."/>
            <person name="Pan Y.S."/>
            <person name="Xia L.Y."/>
            <person name="Li J."/>
            <person name="Zhao F."/>
            <person name="Cao W.C."/>
        </authorList>
    </citation>
    <scope>NUCLEOTIDE SEQUENCE [LARGE SCALE GENOMIC DNA]</scope>
    <source>
        <strain evidence="1">Iper-2018</strain>
    </source>
</reference>
<proteinExistence type="predicted"/>
<accession>A0AC60P7C1</accession>
<name>A0AC60P7C1_IXOPE</name>
<sequence>MAILPQGGYNILIRPRQGLDLWWKTHQIIICLANKMKTPEHNLCKGIKIEVSYEKNIFTICTLEEITAKKVIKIQQLTMNGYAHPMNEYLTSPENTIKGVVHDVKRGSTPEELLQELEVEDGTRIVGAGMLGNSEAALITPREKVRVFGATFVRLEGTEGHSSPEIRHPMVRDERQLELAADAHARISSDIDQQLQANAFTTAAFMTDNLHVISREWWTFQRNEWWFEDTLPHMGEFYFKQAVRVSPATFRYLVDSCRFLLAVAGRRTGAKAGN</sequence>
<dbReference type="Proteomes" id="UP000805193">
    <property type="component" value="Unassembled WGS sequence"/>
</dbReference>
<evidence type="ECO:0000313" key="1">
    <source>
        <dbReference type="EMBL" id="KAG0415333.1"/>
    </source>
</evidence>